<dbReference type="GO" id="GO:0003677">
    <property type="term" value="F:DNA binding"/>
    <property type="evidence" value="ECO:0007669"/>
    <property type="project" value="InterPro"/>
</dbReference>
<dbReference type="SUPFAM" id="SSF51306">
    <property type="entry name" value="LexA/Signal peptidase"/>
    <property type="match status" value="1"/>
</dbReference>
<dbReference type="Gene3D" id="2.10.109.10">
    <property type="entry name" value="Umud Fragment, subunit A"/>
    <property type="match status" value="1"/>
</dbReference>
<protein>
    <submittedName>
        <fullName evidence="2">HTH_XRE domain containing protein</fullName>
    </submittedName>
</protein>
<dbReference type="Gene3D" id="1.10.260.40">
    <property type="entry name" value="lambda repressor-like DNA-binding domains"/>
    <property type="match status" value="1"/>
</dbReference>
<dbReference type="EMBL" id="LR798200">
    <property type="protein sequence ID" value="CAB5162568.1"/>
    <property type="molecule type" value="Genomic_DNA"/>
</dbReference>
<feature type="domain" description="HTH cro/C1-type" evidence="1">
    <location>
        <begin position="35"/>
        <end position="90"/>
    </location>
</feature>
<name>A0A6J7WCF5_9CAUD</name>
<reference evidence="2" key="1">
    <citation type="submission" date="2020-05" db="EMBL/GenBank/DDBJ databases">
        <authorList>
            <person name="Chiriac C."/>
            <person name="Salcher M."/>
            <person name="Ghai R."/>
            <person name="Kavagutti S V."/>
        </authorList>
    </citation>
    <scope>NUCLEOTIDE SEQUENCE</scope>
</reference>
<evidence type="ECO:0000259" key="1">
    <source>
        <dbReference type="PROSITE" id="PS50943"/>
    </source>
</evidence>
<dbReference type="InterPro" id="IPR001387">
    <property type="entry name" value="Cro/C1-type_HTH"/>
</dbReference>
<dbReference type="SUPFAM" id="SSF47413">
    <property type="entry name" value="lambda repressor-like DNA-binding domains"/>
    <property type="match status" value="1"/>
</dbReference>
<gene>
    <name evidence="2" type="ORF">UFOVP152_36</name>
</gene>
<proteinExistence type="predicted"/>
<evidence type="ECO:0000313" key="2">
    <source>
        <dbReference type="EMBL" id="CAB5162568.1"/>
    </source>
</evidence>
<dbReference type="InterPro" id="IPR036286">
    <property type="entry name" value="LexA/Signal_pep-like_sf"/>
</dbReference>
<dbReference type="SMART" id="SM00530">
    <property type="entry name" value="HTH_XRE"/>
    <property type="match status" value="1"/>
</dbReference>
<dbReference type="PROSITE" id="PS50943">
    <property type="entry name" value="HTH_CROC1"/>
    <property type="match status" value="1"/>
</dbReference>
<organism evidence="2">
    <name type="scientific">uncultured Caudovirales phage</name>
    <dbReference type="NCBI Taxonomy" id="2100421"/>
    <lineage>
        <taxon>Viruses</taxon>
        <taxon>Duplodnaviria</taxon>
        <taxon>Heunggongvirae</taxon>
        <taxon>Uroviricota</taxon>
        <taxon>Caudoviricetes</taxon>
        <taxon>Peduoviridae</taxon>
        <taxon>Maltschvirus</taxon>
        <taxon>Maltschvirus maltsch</taxon>
    </lineage>
</organism>
<sequence length="264" mass="29255">MTYPDNTQRIAQVNTRRIDTLGIVGRMNETKAERLRAARKKAGYNSAQEAAEAFGWGTAGYRHHENGTRGFGPDAAKKYGRAFRIKPGWLLAMDGISETEPQSFQSSVTLIVNGTVEAGVWREDSEGAESFEVDVPPPVQNAKRFGLVVEGFSMDLHYEPGSVLDCISIYANGIQPMTGDHVIVERIKPDGLRERTVKEFCARDGRFYLRPKSTRPEFQAEIEIGAPDGDHPHDGEQVNVVGFVVSAINPQALNLLDRLGKIRR</sequence>
<accession>A0A6J7WCF5</accession>
<dbReference type="CDD" id="cd00093">
    <property type="entry name" value="HTH_XRE"/>
    <property type="match status" value="1"/>
</dbReference>
<dbReference type="InterPro" id="IPR010982">
    <property type="entry name" value="Lambda_DNA-bd_dom_sf"/>
</dbReference>